<feature type="domain" description="HTH luxR-type" evidence="1">
    <location>
        <begin position="19"/>
        <end position="83"/>
    </location>
</feature>
<dbReference type="Gene3D" id="1.10.10.10">
    <property type="entry name" value="Winged helix-like DNA-binding domain superfamily/Winged helix DNA-binding domain"/>
    <property type="match status" value="1"/>
</dbReference>
<evidence type="ECO:0000313" key="3">
    <source>
        <dbReference type="Proteomes" id="UP000184185"/>
    </source>
</evidence>
<sequence>MRKWILENNINISKEQYLAVAQKFGLTKRELELGFMKVSGFSNRRIAYMLGISEQTVKNHFTHIYEKAWVPGRKEFIELFISN</sequence>
<accession>A0A1M6HWU1</accession>
<name>A0A1M6HWU1_PSEXY</name>
<dbReference type="SMART" id="SM00421">
    <property type="entry name" value="HTH_LUXR"/>
    <property type="match status" value="1"/>
</dbReference>
<gene>
    <name evidence="2" type="ORF">SAMN02745725_02137</name>
</gene>
<keyword evidence="3" id="KW-1185">Reference proteome</keyword>
<dbReference type="PROSITE" id="PS00622">
    <property type="entry name" value="HTH_LUXR_1"/>
    <property type="match status" value="1"/>
</dbReference>
<dbReference type="InterPro" id="IPR016032">
    <property type="entry name" value="Sig_transdc_resp-reg_C-effctor"/>
</dbReference>
<protein>
    <submittedName>
        <fullName evidence="2">Regulatory protein, luxR family</fullName>
    </submittedName>
</protein>
<reference evidence="2 3" key="1">
    <citation type="submission" date="2016-11" db="EMBL/GenBank/DDBJ databases">
        <authorList>
            <person name="Jaros S."/>
            <person name="Januszkiewicz K."/>
            <person name="Wedrychowicz H."/>
        </authorList>
    </citation>
    <scope>NUCLEOTIDE SEQUENCE [LARGE SCALE GENOMIC DNA]</scope>
    <source>
        <strain evidence="2 3">DSM 14809</strain>
    </source>
</reference>
<dbReference type="STRING" id="185007.SAMN02910350_02537"/>
<dbReference type="CDD" id="cd06170">
    <property type="entry name" value="LuxR_C_like"/>
    <property type="match status" value="1"/>
</dbReference>
<dbReference type="PROSITE" id="PS50043">
    <property type="entry name" value="HTH_LUXR_2"/>
    <property type="match status" value="1"/>
</dbReference>
<evidence type="ECO:0000313" key="2">
    <source>
        <dbReference type="EMBL" id="SHJ26517.1"/>
    </source>
</evidence>
<dbReference type="InterPro" id="IPR036388">
    <property type="entry name" value="WH-like_DNA-bd_sf"/>
</dbReference>
<dbReference type="SUPFAM" id="SSF46894">
    <property type="entry name" value="C-terminal effector domain of the bipartite response regulators"/>
    <property type="match status" value="1"/>
</dbReference>
<dbReference type="GO" id="GO:0006355">
    <property type="term" value="P:regulation of DNA-templated transcription"/>
    <property type="evidence" value="ECO:0007669"/>
    <property type="project" value="InterPro"/>
</dbReference>
<dbReference type="EMBL" id="FQYQ01000014">
    <property type="protein sequence ID" value="SHJ26517.1"/>
    <property type="molecule type" value="Genomic_DNA"/>
</dbReference>
<organism evidence="2 3">
    <name type="scientific">Pseudobutyrivibrio xylanivorans DSM 14809</name>
    <dbReference type="NCBI Taxonomy" id="1123012"/>
    <lineage>
        <taxon>Bacteria</taxon>
        <taxon>Bacillati</taxon>
        <taxon>Bacillota</taxon>
        <taxon>Clostridia</taxon>
        <taxon>Lachnospirales</taxon>
        <taxon>Lachnospiraceae</taxon>
        <taxon>Pseudobutyrivibrio</taxon>
    </lineage>
</organism>
<dbReference type="InterPro" id="IPR000792">
    <property type="entry name" value="Tscrpt_reg_LuxR_C"/>
</dbReference>
<proteinExistence type="predicted"/>
<dbReference type="Proteomes" id="UP000184185">
    <property type="component" value="Unassembled WGS sequence"/>
</dbReference>
<dbReference type="Pfam" id="PF00196">
    <property type="entry name" value="GerE"/>
    <property type="match status" value="1"/>
</dbReference>
<evidence type="ECO:0000259" key="1">
    <source>
        <dbReference type="PROSITE" id="PS50043"/>
    </source>
</evidence>
<dbReference type="PRINTS" id="PR00038">
    <property type="entry name" value="HTHLUXR"/>
</dbReference>
<dbReference type="GO" id="GO:0003677">
    <property type="term" value="F:DNA binding"/>
    <property type="evidence" value="ECO:0007669"/>
    <property type="project" value="InterPro"/>
</dbReference>
<dbReference type="AlphaFoldDB" id="A0A1M6HWU1"/>